<sequence length="139" mass="15724">MDTFSCTAVNFRTGIGSGPAPWSGWSTRRPFSAQSGRNHQGGLEFWREEDMVEFLPSPVGVNPGELLPVASAMTGEWVFLRVPDEPSLPWRVVVQEFDSPAWTLYEMTFGEWLLAYLRGEDVTVCSHLAPDRPFWEFLP</sequence>
<dbReference type="Proteomes" id="UP001163878">
    <property type="component" value="Chromosome"/>
</dbReference>
<protein>
    <recommendedName>
        <fullName evidence="3">SMI1/KNR4 family protein</fullName>
    </recommendedName>
</protein>
<evidence type="ECO:0000313" key="1">
    <source>
        <dbReference type="EMBL" id="UYQ60703.1"/>
    </source>
</evidence>
<proteinExistence type="predicted"/>
<name>A0ABY6I155_STRPE</name>
<dbReference type="EMBL" id="CP107567">
    <property type="protein sequence ID" value="UYQ60703.1"/>
    <property type="molecule type" value="Genomic_DNA"/>
</dbReference>
<reference evidence="1" key="1">
    <citation type="submission" date="2022-10" db="EMBL/GenBank/DDBJ databases">
        <title>Cytochrome P450 Catalyzes Benzene Ring Formation in the Biosynthesis of Trialkyl-Substituted Aromatic Polyketides.</title>
        <authorList>
            <person name="Zhao E."/>
            <person name="Ge H."/>
        </authorList>
    </citation>
    <scope>NUCLEOTIDE SEQUENCE</scope>
    <source>
        <strain evidence="1">NA0869</strain>
    </source>
</reference>
<dbReference type="RefSeq" id="WP_264241909.1">
    <property type="nucleotide sequence ID" value="NZ_CP107567.1"/>
</dbReference>
<gene>
    <name evidence="1" type="ORF">OGH68_03980</name>
</gene>
<keyword evidence="2" id="KW-1185">Reference proteome</keyword>
<evidence type="ECO:0000313" key="2">
    <source>
        <dbReference type="Proteomes" id="UP001163878"/>
    </source>
</evidence>
<organism evidence="1 2">
    <name type="scientific">Streptomyces peucetius</name>
    <dbReference type="NCBI Taxonomy" id="1950"/>
    <lineage>
        <taxon>Bacteria</taxon>
        <taxon>Bacillati</taxon>
        <taxon>Actinomycetota</taxon>
        <taxon>Actinomycetes</taxon>
        <taxon>Kitasatosporales</taxon>
        <taxon>Streptomycetaceae</taxon>
        <taxon>Streptomyces</taxon>
    </lineage>
</organism>
<evidence type="ECO:0008006" key="3">
    <source>
        <dbReference type="Google" id="ProtNLM"/>
    </source>
</evidence>
<accession>A0ABY6I155</accession>